<feature type="domain" description="CHAT" evidence="1">
    <location>
        <begin position="65"/>
        <end position="336"/>
    </location>
</feature>
<dbReference type="Pfam" id="PF12770">
    <property type="entry name" value="CHAT"/>
    <property type="match status" value="1"/>
</dbReference>
<sequence>MKIYAHFELSLTLLAQPDEVYRTHLRIRQTDGTVRELPSARFVYDDELRQQLLIHGTNDESYGIELGKALLSEPLLSELERALGVAESHGDYLCFNLAIDRDTPKLQALHWEKLCHPATGRPLATDGRIAFSRFLSSASGRPIRRSLRHAVRALAAVAAPDNATTYGLSEFKASDYLELAQATLGTLALDLLGSPNVRTSIAALMDRLRSGLDVLYLVAHGKVELNTAYLYLEQADGCIQPLEVAQLAHELTTVPVLPRIVVLASCQSASPEIATSLATIFGEAGVPAVIAMQGNLTLETAQIFMQALLHAIANNEPVDAAMAAGRRAALTAKRADWWMPALFSRFSDGRLWLAEDLQLRSTLEQWLRRCEPSLARNDLAELASHLMACPSMGQLAIAELPDLTTLCVELTFWDADHPEAIIALDTLLEALGLLTPVTRNEILELRHLLGSVRLAESDLDYLYGRIRPDATWQRPTGRDTSDTLRLIVQQLATARVQMPEVQHPLVNFIRLLVDTYPQHVHALMVDLVRWEQQLTARLGLQPRPVITALPLSPSLLIQLTLAPGGIKPDVSRPATVEVLLDAWLFPDLERPLAIREPGTLATVMARLTQLVHEAQQSTTAELWVEFLLPHEIIHCDVDQWCIELGSRIRRERPIGKKYPVVVRSLDRIEYCQREAHLRLRWQERWQQLQNLQANALDQAIITVDMRAVACIDRVERDLGLDRNKEKVILLLTAFTTDKLDDLFVFLDLALEFGLPAVLLTRRGCGNPSDTAHELKRAIADDRFENLPYVVKDQRTQAEAEDHIGHALTLLWDNPQRIPPSMVYRNNQL</sequence>
<dbReference type="InterPro" id="IPR045450">
    <property type="entry name" value="VMAP_C"/>
</dbReference>
<evidence type="ECO:0000313" key="4">
    <source>
        <dbReference type="Proteomes" id="UP000280307"/>
    </source>
</evidence>
<dbReference type="InterPro" id="IPR024983">
    <property type="entry name" value="CHAT_dom"/>
</dbReference>
<name>A0A426U4S2_9CHLR</name>
<feature type="domain" description="vWA-MoxR associated protein C-terminal" evidence="2">
    <location>
        <begin position="580"/>
        <end position="814"/>
    </location>
</feature>
<dbReference type="EMBL" id="RSAS01000228">
    <property type="protein sequence ID" value="RRR74920.1"/>
    <property type="molecule type" value="Genomic_DNA"/>
</dbReference>
<dbReference type="Pfam" id="PF20028">
    <property type="entry name" value="VMAP-C"/>
    <property type="match status" value="1"/>
</dbReference>
<gene>
    <name evidence="3" type="ORF">EI684_05935</name>
</gene>
<organism evidence="3 4">
    <name type="scientific">Candidatus Viridilinea halotolerans</name>
    <dbReference type="NCBI Taxonomy" id="2491704"/>
    <lineage>
        <taxon>Bacteria</taxon>
        <taxon>Bacillati</taxon>
        <taxon>Chloroflexota</taxon>
        <taxon>Chloroflexia</taxon>
        <taxon>Chloroflexales</taxon>
        <taxon>Chloroflexineae</taxon>
        <taxon>Oscillochloridaceae</taxon>
        <taxon>Candidatus Viridilinea</taxon>
    </lineage>
</organism>
<evidence type="ECO:0000259" key="1">
    <source>
        <dbReference type="Pfam" id="PF12770"/>
    </source>
</evidence>
<dbReference type="Proteomes" id="UP000280307">
    <property type="component" value="Unassembled WGS sequence"/>
</dbReference>
<evidence type="ECO:0000313" key="3">
    <source>
        <dbReference type="EMBL" id="RRR74920.1"/>
    </source>
</evidence>
<dbReference type="AlphaFoldDB" id="A0A426U4S2"/>
<proteinExistence type="predicted"/>
<protein>
    <submittedName>
        <fullName evidence="3">CHAT domain-containing protein</fullName>
    </submittedName>
</protein>
<reference evidence="3 4" key="1">
    <citation type="submission" date="2018-12" db="EMBL/GenBank/DDBJ databases">
        <title>Genome Sequence of Candidatus Viridilinea halotolerans isolated from saline sulfide-rich spring.</title>
        <authorList>
            <person name="Grouzdev D.S."/>
            <person name="Burganskaya E.I."/>
            <person name="Krutkina M.S."/>
            <person name="Sukhacheva M.V."/>
            <person name="Gorlenko V.M."/>
        </authorList>
    </citation>
    <scope>NUCLEOTIDE SEQUENCE [LARGE SCALE GENOMIC DNA]</scope>
    <source>
        <strain evidence="3">Chok-6</strain>
    </source>
</reference>
<comment type="caution">
    <text evidence="3">The sequence shown here is derived from an EMBL/GenBank/DDBJ whole genome shotgun (WGS) entry which is preliminary data.</text>
</comment>
<accession>A0A426U4S2</accession>
<evidence type="ECO:0000259" key="2">
    <source>
        <dbReference type="Pfam" id="PF20028"/>
    </source>
</evidence>